<dbReference type="PRINTS" id="PR00034">
    <property type="entry name" value="HTHCRP"/>
</dbReference>
<dbReference type="PANTHER" id="PTHR48111">
    <property type="entry name" value="REGULATOR OF RPOS"/>
    <property type="match status" value="1"/>
</dbReference>
<dbReference type="SUPFAM" id="SSF51206">
    <property type="entry name" value="cAMP-binding domain-like"/>
    <property type="match status" value="1"/>
</dbReference>
<dbReference type="SMART" id="SM00448">
    <property type="entry name" value="REC"/>
    <property type="match status" value="1"/>
</dbReference>
<feature type="domain" description="HTH crp-type" evidence="9">
    <location>
        <begin position="275"/>
        <end position="345"/>
    </location>
</feature>
<evidence type="ECO:0000256" key="4">
    <source>
        <dbReference type="ARBA" id="ARBA00023125"/>
    </source>
</evidence>
<feature type="domain" description="Response regulatory" evidence="8">
    <location>
        <begin position="4"/>
        <end position="120"/>
    </location>
</feature>
<gene>
    <name evidence="10" type="ORF">GCM10023183_17510</name>
</gene>
<dbReference type="Gene3D" id="1.10.10.10">
    <property type="entry name" value="Winged helix-like DNA-binding domain superfamily/Winged helix DNA-binding domain"/>
    <property type="match status" value="1"/>
</dbReference>
<evidence type="ECO:0000256" key="2">
    <source>
        <dbReference type="ARBA" id="ARBA00023012"/>
    </source>
</evidence>
<dbReference type="CDD" id="cd17574">
    <property type="entry name" value="REC_OmpR"/>
    <property type="match status" value="1"/>
</dbReference>
<accession>A0ABP8FI16</accession>
<dbReference type="PANTHER" id="PTHR48111:SF4">
    <property type="entry name" value="DNA-BINDING DUAL TRANSCRIPTIONAL REGULATOR OMPR"/>
    <property type="match status" value="1"/>
</dbReference>
<name>A0ABP8FI16_9BACT</name>
<dbReference type="InterPro" id="IPR036390">
    <property type="entry name" value="WH_DNA-bd_sf"/>
</dbReference>
<evidence type="ECO:0000313" key="10">
    <source>
        <dbReference type="EMBL" id="GAA4304294.1"/>
    </source>
</evidence>
<reference evidence="11" key="1">
    <citation type="journal article" date="2019" name="Int. J. Syst. Evol. Microbiol.">
        <title>The Global Catalogue of Microorganisms (GCM) 10K type strain sequencing project: providing services to taxonomists for standard genome sequencing and annotation.</title>
        <authorList>
            <consortium name="The Broad Institute Genomics Platform"/>
            <consortium name="The Broad Institute Genome Sequencing Center for Infectious Disease"/>
            <person name="Wu L."/>
            <person name="Ma J."/>
        </authorList>
    </citation>
    <scope>NUCLEOTIDE SEQUENCE [LARGE SCALE GENOMIC DNA]</scope>
    <source>
        <strain evidence="11">JCM 17917</strain>
    </source>
</reference>
<proteinExistence type="predicted"/>
<evidence type="ECO:0000259" key="8">
    <source>
        <dbReference type="PROSITE" id="PS50110"/>
    </source>
</evidence>
<dbReference type="EMBL" id="BAABGX010000002">
    <property type="protein sequence ID" value="GAA4304294.1"/>
    <property type="molecule type" value="Genomic_DNA"/>
</dbReference>
<dbReference type="InterPro" id="IPR018490">
    <property type="entry name" value="cNMP-bd_dom_sf"/>
</dbReference>
<dbReference type="RefSeq" id="WP_345164740.1">
    <property type="nucleotide sequence ID" value="NZ_BAABGX010000002.1"/>
</dbReference>
<feature type="domain" description="Cyclic nucleotide-binding" evidence="7">
    <location>
        <begin position="149"/>
        <end position="261"/>
    </location>
</feature>
<organism evidence="10 11">
    <name type="scientific">Nibribacter koreensis</name>
    <dbReference type="NCBI Taxonomy" id="1084519"/>
    <lineage>
        <taxon>Bacteria</taxon>
        <taxon>Pseudomonadati</taxon>
        <taxon>Bacteroidota</taxon>
        <taxon>Cytophagia</taxon>
        <taxon>Cytophagales</taxon>
        <taxon>Hymenobacteraceae</taxon>
        <taxon>Nibribacter</taxon>
    </lineage>
</organism>
<dbReference type="PROSITE" id="PS50110">
    <property type="entry name" value="RESPONSE_REGULATORY"/>
    <property type="match status" value="1"/>
</dbReference>
<dbReference type="SMART" id="SM00419">
    <property type="entry name" value="HTH_CRP"/>
    <property type="match status" value="1"/>
</dbReference>
<keyword evidence="2" id="KW-0902">Two-component regulatory system</keyword>
<evidence type="ECO:0000313" key="11">
    <source>
        <dbReference type="Proteomes" id="UP001501844"/>
    </source>
</evidence>
<dbReference type="PROSITE" id="PS50042">
    <property type="entry name" value="CNMP_BINDING_3"/>
    <property type="match status" value="1"/>
</dbReference>
<evidence type="ECO:0000259" key="7">
    <source>
        <dbReference type="PROSITE" id="PS50042"/>
    </source>
</evidence>
<evidence type="ECO:0000256" key="5">
    <source>
        <dbReference type="ARBA" id="ARBA00023163"/>
    </source>
</evidence>
<dbReference type="InterPro" id="IPR036388">
    <property type="entry name" value="WH-like_DNA-bd_sf"/>
</dbReference>
<sequence>MKKRILIIEDNVDIRESSTEILELSGYDVLQAPDGKAGVDLAFAQLPDLILCDIMMPELDGFGVLYLLHKNPDTVNIPFIFLTAKAERVDIRKGMEMGADDYLTKPFDDMELLVAVERRLAKQKQQQTYYSQPLESLGALAATSGGLTQLQDVIAGLKIRQVKKGQDIYQVEDQPKGIYLIMSGRVKTSKMADDGRELITGMYTQNEYMGIEALLLSEPYTDNATAMENSSFCLLPKATIDSFLDRFTDVGQKFIHILSQNIRERETQLLQMAYHSVRKRMANVLVSLAQEQKAILPQECLQVSREDMASMAGMATETVSRILSDFTCEKLIVKKGRQIQILDLARLANIKN</sequence>
<feature type="modified residue" description="4-aspartylphosphate" evidence="6">
    <location>
        <position position="53"/>
    </location>
</feature>
<dbReference type="InterPro" id="IPR012318">
    <property type="entry name" value="HTH_CRP"/>
</dbReference>
<evidence type="ECO:0000256" key="1">
    <source>
        <dbReference type="ARBA" id="ARBA00022553"/>
    </source>
</evidence>
<evidence type="ECO:0000256" key="6">
    <source>
        <dbReference type="PROSITE-ProRule" id="PRU00169"/>
    </source>
</evidence>
<dbReference type="InterPro" id="IPR000595">
    <property type="entry name" value="cNMP-bd_dom"/>
</dbReference>
<evidence type="ECO:0000256" key="3">
    <source>
        <dbReference type="ARBA" id="ARBA00023015"/>
    </source>
</evidence>
<keyword evidence="1 6" id="KW-0597">Phosphoprotein</keyword>
<dbReference type="Proteomes" id="UP001501844">
    <property type="component" value="Unassembled WGS sequence"/>
</dbReference>
<dbReference type="Pfam" id="PF00027">
    <property type="entry name" value="cNMP_binding"/>
    <property type="match status" value="1"/>
</dbReference>
<keyword evidence="4" id="KW-0238">DNA-binding</keyword>
<dbReference type="Gene3D" id="2.60.120.10">
    <property type="entry name" value="Jelly Rolls"/>
    <property type="match status" value="1"/>
</dbReference>
<dbReference type="SMART" id="SM00100">
    <property type="entry name" value="cNMP"/>
    <property type="match status" value="1"/>
</dbReference>
<comment type="caution">
    <text evidence="10">The sequence shown here is derived from an EMBL/GenBank/DDBJ whole genome shotgun (WGS) entry which is preliminary data.</text>
</comment>
<dbReference type="SUPFAM" id="SSF52172">
    <property type="entry name" value="CheY-like"/>
    <property type="match status" value="1"/>
</dbReference>
<keyword evidence="11" id="KW-1185">Reference proteome</keyword>
<dbReference type="Pfam" id="PF13545">
    <property type="entry name" value="HTH_Crp_2"/>
    <property type="match status" value="1"/>
</dbReference>
<dbReference type="SUPFAM" id="SSF46785">
    <property type="entry name" value="Winged helix' DNA-binding domain"/>
    <property type="match status" value="1"/>
</dbReference>
<dbReference type="InterPro" id="IPR001789">
    <property type="entry name" value="Sig_transdc_resp-reg_receiver"/>
</dbReference>
<dbReference type="InterPro" id="IPR011006">
    <property type="entry name" value="CheY-like_superfamily"/>
</dbReference>
<keyword evidence="5" id="KW-0804">Transcription</keyword>
<dbReference type="PROSITE" id="PS51063">
    <property type="entry name" value="HTH_CRP_2"/>
    <property type="match status" value="1"/>
</dbReference>
<dbReference type="CDD" id="cd00038">
    <property type="entry name" value="CAP_ED"/>
    <property type="match status" value="1"/>
</dbReference>
<dbReference type="Pfam" id="PF00072">
    <property type="entry name" value="Response_reg"/>
    <property type="match status" value="1"/>
</dbReference>
<protein>
    <submittedName>
        <fullName evidence="10">Response regulator</fullName>
    </submittedName>
</protein>
<dbReference type="InterPro" id="IPR039420">
    <property type="entry name" value="WalR-like"/>
</dbReference>
<dbReference type="Gene3D" id="3.40.50.2300">
    <property type="match status" value="1"/>
</dbReference>
<keyword evidence="3" id="KW-0805">Transcription regulation</keyword>
<evidence type="ECO:0000259" key="9">
    <source>
        <dbReference type="PROSITE" id="PS51063"/>
    </source>
</evidence>
<dbReference type="InterPro" id="IPR014710">
    <property type="entry name" value="RmlC-like_jellyroll"/>
</dbReference>